<organism evidence="2 3">
    <name type="scientific">Rufibacter roseus</name>
    <dbReference type="NCBI Taxonomy" id="1567108"/>
    <lineage>
        <taxon>Bacteria</taxon>
        <taxon>Pseudomonadati</taxon>
        <taxon>Bacteroidota</taxon>
        <taxon>Cytophagia</taxon>
        <taxon>Cytophagales</taxon>
        <taxon>Hymenobacteraceae</taxon>
        <taxon>Rufibacter</taxon>
    </lineage>
</organism>
<keyword evidence="3" id="KW-1185">Reference proteome</keyword>
<evidence type="ECO:0000313" key="2">
    <source>
        <dbReference type="EMBL" id="MFC6999625.1"/>
    </source>
</evidence>
<sequence>MNYKKLIATACFAGIGLAASAQSSVINDTTKAIYGSATTLKLYERDVFKGNLTPARIDTAITNLPIIRHWYYDSTLHQDLGNVGTAAQPLFWQMPTVLGTRLGRNTLDRYTPDPASIEYYDTKSPFTFLNYLQGSLGEQIFKSKHTRNIKPNWNIGIGYELLSSERQIGGVGGRQNDLISHYGLMAFTQYASPNERYRIMANYIQTSHDQIESGGINPAGNVDGDEDLFDGNEAVWLFYAASEEKRRMVHATQWYKLLGSGLQLYHTIDAYAQDNEFSDNQLPYETIGEEGNRRRVLQFYPQALRDTAQTSDKSNFRKLENTFGVMGNSRLFVYRAYVKRRDGDYEVTSRGRIAVVDQFKNRPFNYVLFYEDQAKRTFADNFIGGDAQFRLKNDIYMHTDAEFQIGGGDYRINAQARYKFLTLRQTRTSYSPSLLQNLFISNHLEWNNDFENIQVNQSAAVLEGRIKNHLLQGELKFTNLRNYVYYQDSLSAGDWAKPAQVAGGTNLLQASLRYKLSVKSFVLDNTVFYSATADEDVIRMPEWYLQTRAYVHGPMFKGAIYVQTGVDVNFHTAYLADGYMPVTQQFHLQNDFTVKRYPTADVYLSADIKTVNLFIKARHLNTAIPGLNPGYFTTPYYSANPFSLIFGLQWNFYD</sequence>
<evidence type="ECO:0000313" key="3">
    <source>
        <dbReference type="Proteomes" id="UP001596405"/>
    </source>
</evidence>
<keyword evidence="1" id="KW-0732">Signal</keyword>
<dbReference type="Pfam" id="PF14121">
    <property type="entry name" value="Porin_10"/>
    <property type="match status" value="1"/>
</dbReference>
<protein>
    <submittedName>
        <fullName evidence="2">Porin</fullName>
    </submittedName>
</protein>
<dbReference type="InterPro" id="IPR025631">
    <property type="entry name" value="Porin_10"/>
</dbReference>
<evidence type="ECO:0000256" key="1">
    <source>
        <dbReference type="SAM" id="SignalP"/>
    </source>
</evidence>
<feature type="signal peptide" evidence="1">
    <location>
        <begin position="1"/>
        <end position="21"/>
    </location>
</feature>
<name>A0ABW2DPP6_9BACT</name>
<dbReference type="RefSeq" id="WP_161486723.1">
    <property type="nucleotide sequence ID" value="NZ_JBHSYQ010000016.1"/>
</dbReference>
<dbReference type="EMBL" id="JBHSYQ010000016">
    <property type="protein sequence ID" value="MFC6999625.1"/>
    <property type="molecule type" value="Genomic_DNA"/>
</dbReference>
<accession>A0ABW2DPP6</accession>
<feature type="chain" id="PRO_5046832652" evidence="1">
    <location>
        <begin position="22"/>
        <end position="654"/>
    </location>
</feature>
<proteinExistence type="predicted"/>
<gene>
    <name evidence="2" type="ORF">ACFQHR_18465</name>
</gene>
<dbReference type="Proteomes" id="UP001596405">
    <property type="component" value="Unassembled WGS sequence"/>
</dbReference>
<comment type="caution">
    <text evidence="2">The sequence shown here is derived from an EMBL/GenBank/DDBJ whole genome shotgun (WGS) entry which is preliminary data.</text>
</comment>
<reference evidence="3" key="1">
    <citation type="journal article" date="2019" name="Int. J. Syst. Evol. Microbiol.">
        <title>The Global Catalogue of Microorganisms (GCM) 10K type strain sequencing project: providing services to taxonomists for standard genome sequencing and annotation.</title>
        <authorList>
            <consortium name="The Broad Institute Genomics Platform"/>
            <consortium name="The Broad Institute Genome Sequencing Center for Infectious Disease"/>
            <person name="Wu L."/>
            <person name="Ma J."/>
        </authorList>
    </citation>
    <scope>NUCLEOTIDE SEQUENCE [LARGE SCALE GENOMIC DNA]</scope>
    <source>
        <strain evidence="3">CGMCC 4.7393</strain>
    </source>
</reference>